<dbReference type="EMBL" id="LAZR01030625">
    <property type="protein sequence ID" value="KKL56048.1"/>
    <property type="molecule type" value="Genomic_DNA"/>
</dbReference>
<protein>
    <submittedName>
        <fullName evidence="1">Uncharacterized protein</fullName>
    </submittedName>
</protein>
<gene>
    <name evidence="1" type="ORF">LCGC14_2249320</name>
</gene>
<sequence length="137" mass="15260">MTPEEFQEKHARRLKAATADMEKGVRGVTVAPTLKAAQSMAKLRTNLLKAIDSGKMERRLKAVTLADWQTKMIEKGIGRVSSGIDGAKDKVISFAAQLLPAIDKAKTNIERMPNVTLDDNINRMVSFVREMSKFEKK</sequence>
<reference evidence="1" key="1">
    <citation type="journal article" date="2015" name="Nature">
        <title>Complex archaea that bridge the gap between prokaryotes and eukaryotes.</title>
        <authorList>
            <person name="Spang A."/>
            <person name="Saw J.H."/>
            <person name="Jorgensen S.L."/>
            <person name="Zaremba-Niedzwiedzka K."/>
            <person name="Martijn J."/>
            <person name="Lind A.E."/>
            <person name="van Eijk R."/>
            <person name="Schleper C."/>
            <person name="Guy L."/>
            <person name="Ettema T.J."/>
        </authorList>
    </citation>
    <scope>NUCLEOTIDE SEQUENCE</scope>
</reference>
<name>A0A0F9D2T7_9ZZZZ</name>
<accession>A0A0F9D2T7</accession>
<proteinExistence type="predicted"/>
<comment type="caution">
    <text evidence="1">The sequence shown here is derived from an EMBL/GenBank/DDBJ whole genome shotgun (WGS) entry which is preliminary data.</text>
</comment>
<organism evidence="1">
    <name type="scientific">marine sediment metagenome</name>
    <dbReference type="NCBI Taxonomy" id="412755"/>
    <lineage>
        <taxon>unclassified sequences</taxon>
        <taxon>metagenomes</taxon>
        <taxon>ecological metagenomes</taxon>
    </lineage>
</organism>
<evidence type="ECO:0000313" key="1">
    <source>
        <dbReference type="EMBL" id="KKL56048.1"/>
    </source>
</evidence>
<dbReference type="AlphaFoldDB" id="A0A0F9D2T7"/>